<dbReference type="InterPro" id="IPR029044">
    <property type="entry name" value="Nucleotide-diphossugar_trans"/>
</dbReference>
<evidence type="ECO:0000256" key="1">
    <source>
        <dbReference type="SAM" id="Phobius"/>
    </source>
</evidence>
<feature type="transmembrane region" description="Helical" evidence="1">
    <location>
        <begin position="232"/>
        <end position="255"/>
    </location>
</feature>
<dbReference type="InterPro" id="IPR001173">
    <property type="entry name" value="Glyco_trans_2-like"/>
</dbReference>
<sequence>MNNNHKATIVVLIPCLNEEITIGKVIQDFHIAIPEAKIIIFDNNSTDCTAAIAEKSGAEVIPELRPGKGNVVASMFRKVDADYYVIVDGDDTYSAEHVRQLLEPVMKGHADMTVAVRLTEYTTASFRPLHVFGNNLVCRLVNWIFDSNLSDIMSGYRAYSRELVQSIPILSSGFEVETEMTIRILDYGFRIEEVPLPYRERPEGSVSKLRTFHDGFRVLSEIARIAKAYKPFTFFGGIGLAFVLAGGISGIWVILDYLEDEYVNKVPTAILSTGLMLLGFGSMGIGILLNTISYRFRENMRLLHKNIRSR</sequence>
<feature type="transmembrane region" description="Helical" evidence="1">
    <location>
        <begin position="275"/>
        <end position="296"/>
    </location>
</feature>
<reference evidence="3" key="1">
    <citation type="submission" date="2018-05" db="EMBL/GenBank/DDBJ databases">
        <authorList>
            <person name="Lanie J.A."/>
            <person name="Ng W.-L."/>
            <person name="Kazmierczak K.M."/>
            <person name="Andrzejewski T.M."/>
            <person name="Davidsen T.M."/>
            <person name="Wayne K.J."/>
            <person name="Tettelin H."/>
            <person name="Glass J.I."/>
            <person name="Rusch D."/>
            <person name="Podicherti R."/>
            <person name="Tsui H.-C.T."/>
            <person name="Winkler M.E."/>
        </authorList>
    </citation>
    <scope>NUCLEOTIDE SEQUENCE</scope>
</reference>
<accession>A0A381N1S6</accession>
<dbReference type="CDD" id="cd04179">
    <property type="entry name" value="DPM_DPG-synthase_like"/>
    <property type="match status" value="1"/>
</dbReference>
<proteinExistence type="predicted"/>
<evidence type="ECO:0000313" key="3">
    <source>
        <dbReference type="EMBL" id="SUZ48419.1"/>
    </source>
</evidence>
<protein>
    <recommendedName>
        <fullName evidence="2">Glycosyltransferase 2-like domain-containing protein</fullName>
    </recommendedName>
</protein>
<dbReference type="InterPro" id="IPR050256">
    <property type="entry name" value="Glycosyltransferase_2"/>
</dbReference>
<keyword evidence="1" id="KW-0812">Transmembrane</keyword>
<keyword evidence="1" id="KW-0472">Membrane</keyword>
<feature type="domain" description="Glycosyltransferase 2-like" evidence="2">
    <location>
        <begin position="11"/>
        <end position="165"/>
    </location>
</feature>
<keyword evidence="1" id="KW-1133">Transmembrane helix</keyword>
<dbReference type="EMBL" id="UINC01000066">
    <property type="protein sequence ID" value="SUZ48419.1"/>
    <property type="molecule type" value="Genomic_DNA"/>
</dbReference>
<dbReference type="PANTHER" id="PTHR48090:SF7">
    <property type="entry name" value="RFBJ PROTEIN"/>
    <property type="match status" value="1"/>
</dbReference>
<dbReference type="PANTHER" id="PTHR48090">
    <property type="entry name" value="UNDECAPRENYL-PHOSPHATE 4-DEOXY-4-FORMAMIDO-L-ARABINOSE TRANSFERASE-RELATED"/>
    <property type="match status" value="1"/>
</dbReference>
<name>A0A381N1S6_9ZZZZ</name>
<dbReference type="Gene3D" id="3.90.550.10">
    <property type="entry name" value="Spore Coat Polysaccharide Biosynthesis Protein SpsA, Chain A"/>
    <property type="match status" value="1"/>
</dbReference>
<organism evidence="3">
    <name type="scientific">marine metagenome</name>
    <dbReference type="NCBI Taxonomy" id="408172"/>
    <lineage>
        <taxon>unclassified sequences</taxon>
        <taxon>metagenomes</taxon>
        <taxon>ecological metagenomes</taxon>
    </lineage>
</organism>
<dbReference type="SUPFAM" id="SSF53448">
    <property type="entry name" value="Nucleotide-diphospho-sugar transferases"/>
    <property type="match status" value="1"/>
</dbReference>
<dbReference type="Pfam" id="PF00535">
    <property type="entry name" value="Glycos_transf_2"/>
    <property type="match status" value="1"/>
</dbReference>
<dbReference type="AlphaFoldDB" id="A0A381N1S6"/>
<gene>
    <name evidence="3" type="ORF">METZ01_LOCUS1273</name>
</gene>
<evidence type="ECO:0000259" key="2">
    <source>
        <dbReference type="Pfam" id="PF00535"/>
    </source>
</evidence>